<reference evidence="1 2" key="1">
    <citation type="submission" date="2017-09" db="EMBL/GenBank/DDBJ databases">
        <title>Depth-based differentiation of microbial function through sediment-hosted aquifers and enrichment of novel symbionts in the deep terrestrial subsurface.</title>
        <authorList>
            <person name="Probst A.J."/>
            <person name="Ladd B."/>
            <person name="Jarett J.K."/>
            <person name="Geller-Mcgrath D.E."/>
            <person name="Sieber C.M."/>
            <person name="Emerson J.B."/>
            <person name="Anantharaman K."/>
            <person name="Thomas B.C."/>
            <person name="Malmstrom R."/>
            <person name="Stieglmeier M."/>
            <person name="Klingl A."/>
            <person name="Woyke T."/>
            <person name="Ryan C.M."/>
            <person name="Banfield J.F."/>
        </authorList>
    </citation>
    <scope>NUCLEOTIDE SEQUENCE [LARGE SCALE GENOMIC DNA]</scope>
    <source>
        <strain evidence="1">CG11_big_fil_rev_8_21_14_0_20_37_11</strain>
    </source>
</reference>
<evidence type="ECO:0000313" key="1">
    <source>
        <dbReference type="EMBL" id="PIR08087.1"/>
    </source>
</evidence>
<feature type="non-terminal residue" evidence="1">
    <location>
        <position position="1"/>
    </location>
</feature>
<protein>
    <submittedName>
        <fullName evidence="1">Uncharacterized protein</fullName>
    </submittedName>
</protein>
<evidence type="ECO:0000313" key="2">
    <source>
        <dbReference type="Proteomes" id="UP000230707"/>
    </source>
</evidence>
<name>A0A2H0NGS8_9BACT</name>
<organism evidence="1 2">
    <name type="scientific">Candidatus Gottesmanbacteria bacterium CG11_big_fil_rev_8_21_14_0_20_37_11</name>
    <dbReference type="NCBI Taxonomy" id="1974575"/>
    <lineage>
        <taxon>Bacteria</taxon>
        <taxon>Candidatus Gottesmaniibacteriota</taxon>
    </lineage>
</organism>
<dbReference type="Proteomes" id="UP000230707">
    <property type="component" value="Unassembled WGS sequence"/>
</dbReference>
<comment type="caution">
    <text evidence="1">The sequence shown here is derived from an EMBL/GenBank/DDBJ whole genome shotgun (WGS) entry which is preliminary data.</text>
</comment>
<gene>
    <name evidence="1" type="ORF">COV53_04840</name>
</gene>
<accession>A0A2H0NGS8</accession>
<dbReference type="AlphaFoldDB" id="A0A2H0NGS8"/>
<dbReference type="EMBL" id="PCWS01000106">
    <property type="protein sequence ID" value="PIR08087.1"/>
    <property type="molecule type" value="Genomic_DNA"/>
</dbReference>
<proteinExistence type="predicted"/>
<sequence length="193" mass="21549">TDGLIISSYTISVPLQQPKIQGFVTSSSQYEVRYEFKNGQFVVGKPIKTGSISSTPQTPEEEAKSLVIKFEDLQKKRNSDVLKLFTPSASKEEADTYSFLMALDLENSSPRLFKTAGFGYKVIEYKLGSILKAEKGFRVEVEEARSSYDNTGGGWVNVGKKVYVFELVHIGGNIMVDKYYPKDGNHGKYDGFL</sequence>